<protein>
    <submittedName>
        <fullName evidence="2">M28 family peptidase</fullName>
    </submittedName>
</protein>
<evidence type="ECO:0000313" key="2">
    <source>
        <dbReference type="EMBL" id="WEK19229.1"/>
    </source>
</evidence>
<feature type="domain" description="Peptidase M28" evidence="1">
    <location>
        <begin position="181"/>
        <end position="368"/>
    </location>
</feature>
<dbReference type="Gene3D" id="3.40.630.10">
    <property type="entry name" value="Zn peptidases"/>
    <property type="match status" value="1"/>
</dbReference>
<dbReference type="GO" id="GO:0008235">
    <property type="term" value="F:metalloexopeptidase activity"/>
    <property type="evidence" value="ECO:0007669"/>
    <property type="project" value="InterPro"/>
</dbReference>
<gene>
    <name evidence="2" type="ORF">P0Y49_20855</name>
</gene>
<dbReference type="Proteomes" id="UP001214530">
    <property type="component" value="Chromosome"/>
</dbReference>
<evidence type="ECO:0000313" key="3">
    <source>
        <dbReference type="Proteomes" id="UP001214530"/>
    </source>
</evidence>
<dbReference type="InterPro" id="IPR007484">
    <property type="entry name" value="Peptidase_M28"/>
</dbReference>
<organism evidence="2 3">
    <name type="scientific">Candidatus Pedobacter colombiensis</name>
    <dbReference type="NCBI Taxonomy" id="3121371"/>
    <lineage>
        <taxon>Bacteria</taxon>
        <taxon>Pseudomonadati</taxon>
        <taxon>Bacteroidota</taxon>
        <taxon>Sphingobacteriia</taxon>
        <taxon>Sphingobacteriales</taxon>
        <taxon>Sphingobacteriaceae</taxon>
        <taxon>Pedobacter</taxon>
    </lineage>
</organism>
<dbReference type="Pfam" id="PF04389">
    <property type="entry name" value="Peptidase_M28"/>
    <property type="match status" value="1"/>
</dbReference>
<reference evidence="2" key="1">
    <citation type="submission" date="2023-03" db="EMBL/GenBank/DDBJ databases">
        <title>Andean soil-derived lignocellulolytic bacterial consortium as a source of novel taxa and putative plastic-active enzymes.</title>
        <authorList>
            <person name="Diaz-Garcia L."/>
            <person name="Chuvochina M."/>
            <person name="Feuerriegel G."/>
            <person name="Bunk B."/>
            <person name="Sproer C."/>
            <person name="Streit W.R."/>
            <person name="Rodriguez L.M."/>
            <person name="Overmann J."/>
            <person name="Jimenez D.J."/>
        </authorList>
    </citation>
    <scope>NUCLEOTIDE SEQUENCE</scope>
    <source>
        <strain evidence="2">MAG 3858</strain>
    </source>
</reference>
<sequence length="380" mass="42152">MKKCLIILCLIIPRVVLSQDIKLTRAILDTLTSKTMWGRGYTHNGLGKAADYISAQFKTYGLSPMGGKTFKQDFSFSVNTFPGNMELKINGKSLVAGKEFIVMPESMGSVASGKLEQKDSTVFISSTDRLVLVLKDKLTWSVSNKVADYTGIEVLKKATTIPETFDINIENRFIPEFKTANICGLVRGTMRPDSLIVLTAHYDHLGGMGNTTYFPGANDNASGVSFLMSMAKHYAANPAPYTMAFICFSAEEPGLIGSQYFTEHPLIELNKIRFLVNLDMVGTGETGITVVNATEYPKEFALLNQVNDAHHYLAKINSRGKAANSDHYFFSEKGVPAFFIYTTGGISAYHDVFDRPDSLPFTKYNDLFKLFVDFNNKLMQ</sequence>
<proteinExistence type="predicted"/>
<dbReference type="AlphaFoldDB" id="A0AAJ5W905"/>
<evidence type="ECO:0000259" key="1">
    <source>
        <dbReference type="Pfam" id="PF04389"/>
    </source>
</evidence>
<dbReference type="InterPro" id="IPR045175">
    <property type="entry name" value="M28_fam"/>
</dbReference>
<dbReference type="SUPFAM" id="SSF53187">
    <property type="entry name" value="Zn-dependent exopeptidases"/>
    <property type="match status" value="1"/>
</dbReference>
<dbReference type="EMBL" id="CP119313">
    <property type="protein sequence ID" value="WEK19229.1"/>
    <property type="molecule type" value="Genomic_DNA"/>
</dbReference>
<name>A0AAJ5W905_9SPHI</name>
<dbReference type="PANTHER" id="PTHR12147:SF26">
    <property type="entry name" value="PEPTIDASE M28 DOMAIN-CONTAINING PROTEIN"/>
    <property type="match status" value="1"/>
</dbReference>
<dbReference type="PANTHER" id="PTHR12147">
    <property type="entry name" value="METALLOPEPTIDASE M28 FAMILY MEMBER"/>
    <property type="match status" value="1"/>
</dbReference>
<dbReference type="GO" id="GO:0006508">
    <property type="term" value="P:proteolysis"/>
    <property type="evidence" value="ECO:0007669"/>
    <property type="project" value="InterPro"/>
</dbReference>
<accession>A0AAJ5W905</accession>